<protein>
    <submittedName>
        <fullName evidence="4">GNAT family N-acetyltransferase</fullName>
    </submittedName>
</protein>
<feature type="domain" description="N-acetyltransferase" evidence="3">
    <location>
        <begin position="5"/>
        <end position="172"/>
    </location>
</feature>
<keyword evidence="5" id="KW-1185">Reference proteome</keyword>
<dbReference type="InterPro" id="IPR000182">
    <property type="entry name" value="GNAT_dom"/>
</dbReference>
<dbReference type="AlphaFoldDB" id="A0A5D4XRR6"/>
<keyword evidence="2" id="KW-0012">Acyltransferase</keyword>
<dbReference type="OrthoDB" id="143110at2"/>
<organism evidence="4 5">
    <name type="scientific">Luteimonas viscosa</name>
    <dbReference type="NCBI Taxonomy" id="1132694"/>
    <lineage>
        <taxon>Bacteria</taxon>
        <taxon>Pseudomonadati</taxon>
        <taxon>Pseudomonadota</taxon>
        <taxon>Gammaproteobacteria</taxon>
        <taxon>Lysobacterales</taxon>
        <taxon>Lysobacteraceae</taxon>
        <taxon>Luteimonas</taxon>
    </lineage>
</organism>
<dbReference type="SUPFAM" id="SSF55729">
    <property type="entry name" value="Acyl-CoA N-acyltransferases (Nat)"/>
    <property type="match status" value="1"/>
</dbReference>
<sequence length="176" mass="18932">MTNDTRLRRCTPGDESALALVGGATFLETFAGILDGEAIVAHCRHAHSVEQYAAWLASGDHAAWLLECRPGGAPVGYMVLAPAQLPLPDTTGDLELKRIYLLDRFRGGGLGTQLVSAAIAHAAGAGARRLLLGVYAHNASAIRFYERTGFTRLGERRFRVGNEDYDDHIMGRVLGA</sequence>
<dbReference type="Pfam" id="PF00583">
    <property type="entry name" value="Acetyltransf_1"/>
    <property type="match status" value="1"/>
</dbReference>
<dbReference type="GO" id="GO:0016747">
    <property type="term" value="F:acyltransferase activity, transferring groups other than amino-acyl groups"/>
    <property type="evidence" value="ECO:0007669"/>
    <property type="project" value="InterPro"/>
</dbReference>
<comment type="caution">
    <text evidence="4">The sequence shown here is derived from an EMBL/GenBank/DDBJ whole genome shotgun (WGS) entry which is preliminary data.</text>
</comment>
<dbReference type="PROSITE" id="PS51186">
    <property type="entry name" value="GNAT"/>
    <property type="match status" value="1"/>
</dbReference>
<reference evidence="4 5" key="1">
    <citation type="submission" date="2019-08" db="EMBL/GenBank/DDBJ databases">
        <title>Luteimonas viscosus sp. nov., isolated from soil of a sunflower field.</title>
        <authorList>
            <person name="Jianli Z."/>
            <person name="Ying Z."/>
        </authorList>
    </citation>
    <scope>NUCLEOTIDE SEQUENCE [LARGE SCALE GENOMIC DNA]</scope>
    <source>
        <strain evidence="4 5">XBU10</strain>
    </source>
</reference>
<evidence type="ECO:0000259" key="3">
    <source>
        <dbReference type="PROSITE" id="PS51186"/>
    </source>
</evidence>
<dbReference type="InterPro" id="IPR016181">
    <property type="entry name" value="Acyl_CoA_acyltransferase"/>
</dbReference>
<dbReference type="EMBL" id="VTFT01000001">
    <property type="protein sequence ID" value="TYT26461.1"/>
    <property type="molecule type" value="Genomic_DNA"/>
</dbReference>
<evidence type="ECO:0000256" key="2">
    <source>
        <dbReference type="ARBA" id="ARBA00023315"/>
    </source>
</evidence>
<proteinExistence type="predicted"/>
<dbReference type="Proteomes" id="UP000324973">
    <property type="component" value="Unassembled WGS sequence"/>
</dbReference>
<evidence type="ECO:0000313" key="4">
    <source>
        <dbReference type="EMBL" id="TYT26461.1"/>
    </source>
</evidence>
<evidence type="ECO:0000313" key="5">
    <source>
        <dbReference type="Proteomes" id="UP000324973"/>
    </source>
</evidence>
<dbReference type="Gene3D" id="3.40.630.30">
    <property type="match status" value="1"/>
</dbReference>
<dbReference type="RefSeq" id="WP_149103012.1">
    <property type="nucleotide sequence ID" value="NZ_VTFT01000001.1"/>
</dbReference>
<keyword evidence="1 4" id="KW-0808">Transferase</keyword>
<gene>
    <name evidence="4" type="ORF">FZO89_09445</name>
</gene>
<accession>A0A5D4XRR6</accession>
<dbReference type="InterPro" id="IPR050832">
    <property type="entry name" value="Bact_Acetyltransf"/>
</dbReference>
<dbReference type="PANTHER" id="PTHR43877">
    <property type="entry name" value="AMINOALKYLPHOSPHONATE N-ACETYLTRANSFERASE-RELATED-RELATED"/>
    <property type="match status" value="1"/>
</dbReference>
<evidence type="ECO:0000256" key="1">
    <source>
        <dbReference type="ARBA" id="ARBA00022679"/>
    </source>
</evidence>
<name>A0A5D4XRR6_9GAMM</name>